<dbReference type="CDD" id="cd01647">
    <property type="entry name" value="RT_LTR"/>
    <property type="match status" value="1"/>
</dbReference>
<dbReference type="Pfam" id="PF00078">
    <property type="entry name" value="RVT_1"/>
    <property type="match status" value="1"/>
</dbReference>
<dbReference type="FunFam" id="3.30.420.10:FF:000032">
    <property type="entry name" value="Retrovirus-related Pol polyprotein from transposon 297-like Protein"/>
    <property type="match status" value="1"/>
</dbReference>
<keyword evidence="2" id="KW-0645">Protease</keyword>
<evidence type="ECO:0000256" key="2">
    <source>
        <dbReference type="ARBA" id="ARBA00022670"/>
    </source>
</evidence>
<dbReference type="InterPro" id="IPR041588">
    <property type="entry name" value="Integrase_H2C2"/>
</dbReference>
<dbReference type="InterPro" id="IPR000477">
    <property type="entry name" value="RT_dom"/>
</dbReference>
<dbReference type="Pfam" id="PF00665">
    <property type="entry name" value="rve"/>
    <property type="match status" value="1"/>
</dbReference>
<evidence type="ECO:0000313" key="17">
    <source>
        <dbReference type="EMBL" id="JAR95118.1"/>
    </source>
</evidence>
<dbReference type="FunFam" id="2.40.70.10:FF:000130">
    <property type="entry name" value="Retrovirus-related Pol polyprotein from transposon opus-like Protein"/>
    <property type="match status" value="1"/>
</dbReference>
<dbReference type="Pfam" id="PF17919">
    <property type="entry name" value="RT_RNaseH_2"/>
    <property type="match status" value="1"/>
</dbReference>
<dbReference type="PROSITE" id="PS50994">
    <property type="entry name" value="INTEGRASE"/>
    <property type="match status" value="1"/>
</dbReference>
<keyword evidence="11" id="KW-0695">RNA-directed DNA polymerase</keyword>
<evidence type="ECO:0000256" key="6">
    <source>
        <dbReference type="ARBA" id="ARBA00022759"/>
    </source>
</evidence>
<dbReference type="AlphaFoldDB" id="A0A147BWJ6"/>
<keyword evidence="7" id="KW-0378">Hydrolase</keyword>
<feature type="compositionally biased region" description="Polar residues" evidence="13">
    <location>
        <begin position="1032"/>
        <end position="1046"/>
    </location>
</feature>
<feature type="domain" description="Peptidase A2" evidence="14">
    <location>
        <begin position="36"/>
        <end position="109"/>
    </location>
</feature>
<keyword evidence="6" id="KW-0255">Endonuclease</keyword>
<evidence type="ECO:0000256" key="9">
    <source>
        <dbReference type="ARBA" id="ARBA00022884"/>
    </source>
</evidence>
<keyword evidence="4" id="KW-0548">Nucleotidyltransferase</keyword>
<evidence type="ECO:0000256" key="8">
    <source>
        <dbReference type="ARBA" id="ARBA00022842"/>
    </source>
</evidence>
<dbReference type="EC" id="2.7.7.49" evidence="1"/>
<dbReference type="FunFam" id="3.10.10.10:FF:000007">
    <property type="entry name" value="Retrovirus-related Pol polyprotein from transposon 17.6-like Protein"/>
    <property type="match status" value="1"/>
</dbReference>
<evidence type="ECO:0000259" key="16">
    <source>
        <dbReference type="PROSITE" id="PS50994"/>
    </source>
</evidence>
<dbReference type="Gene3D" id="3.30.70.270">
    <property type="match status" value="2"/>
</dbReference>
<dbReference type="InterPro" id="IPR050951">
    <property type="entry name" value="Retrovirus_Pol_polyprotein"/>
</dbReference>
<feature type="domain" description="Reverse transcriptase" evidence="15">
    <location>
        <begin position="212"/>
        <end position="390"/>
    </location>
</feature>
<dbReference type="InterPro" id="IPR012337">
    <property type="entry name" value="RNaseH-like_sf"/>
</dbReference>
<evidence type="ECO:0000259" key="15">
    <source>
        <dbReference type="PROSITE" id="PS50878"/>
    </source>
</evidence>
<dbReference type="GO" id="GO:0004519">
    <property type="term" value="F:endonuclease activity"/>
    <property type="evidence" value="ECO:0007669"/>
    <property type="project" value="UniProtKB-KW"/>
</dbReference>
<feature type="domain" description="Integrase catalytic" evidence="16">
    <location>
        <begin position="733"/>
        <end position="905"/>
    </location>
</feature>
<feature type="non-terminal residue" evidence="17">
    <location>
        <position position="1"/>
    </location>
</feature>
<accession>A0A147BWJ6</accession>
<dbReference type="GO" id="GO:0004190">
    <property type="term" value="F:aspartic-type endopeptidase activity"/>
    <property type="evidence" value="ECO:0007669"/>
    <property type="project" value="InterPro"/>
</dbReference>
<keyword evidence="12" id="KW-0511">Multifunctional enzyme</keyword>
<keyword evidence="5" id="KW-0540">Nuclease</keyword>
<dbReference type="GO" id="GO:0006508">
    <property type="term" value="P:proteolysis"/>
    <property type="evidence" value="ECO:0007669"/>
    <property type="project" value="UniProtKB-KW"/>
</dbReference>
<dbReference type="InterPro" id="IPR043502">
    <property type="entry name" value="DNA/RNA_pol_sf"/>
</dbReference>
<feature type="region of interest" description="Disordered" evidence="13">
    <location>
        <begin position="1012"/>
        <end position="1046"/>
    </location>
</feature>
<evidence type="ECO:0000256" key="4">
    <source>
        <dbReference type="ARBA" id="ARBA00022695"/>
    </source>
</evidence>
<dbReference type="Gene3D" id="1.10.340.70">
    <property type="match status" value="1"/>
</dbReference>
<dbReference type="EMBL" id="GEGO01000286">
    <property type="protein sequence ID" value="JAR95118.1"/>
    <property type="molecule type" value="Transcribed_RNA"/>
</dbReference>
<dbReference type="FunFam" id="3.30.70.270:FF:000023">
    <property type="entry name" value="Pol"/>
    <property type="match status" value="1"/>
</dbReference>
<dbReference type="PROSITE" id="PS50175">
    <property type="entry name" value="ASP_PROT_RETROV"/>
    <property type="match status" value="1"/>
</dbReference>
<dbReference type="SUPFAM" id="SSF53098">
    <property type="entry name" value="Ribonuclease H-like"/>
    <property type="match status" value="1"/>
</dbReference>
<keyword evidence="8" id="KW-0460">Magnesium</keyword>
<dbReference type="SUPFAM" id="SSF56672">
    <property type="entry name" value="DNA/RNA polymerases"/>
    <property type="match status" value="1"/>
</dbReference>
<dbReference type="SUPFAM" id="SSF50630">
    <property type="entry name" value="Acid proteases"/>
    <property type="match status" value="1"/>
</dbReference>
<dbReference type="InterPro" id="IPR001584">
    <property type="entry name" value="Integrase_cat-core"/>
</dbReference>
<dbReference type="PANTHER" id="PTHR37984:SF5">
    <property type="entry name" value="PROTEIN NYNRIN-LIKE"/>
    <property type="match status" value="1"/>
</dbReference>
<dbReference type="InterPro" id="IPR001995">
    <property type="entry name" value="Peptidase_A2_cat"/>
</dbReference>
<evidence type="ECO:0000256" key="11">
    <source>
        <dbReference type="ARBA" id="ARBA00022918"/>
    </source>
</evidence>
<evidence type="ECO:0000256" key="1">
    <source>
        <dbReference type="ARBA" id="ARBA00012493"/>
    </source>
</evidence>
<evidence type="ECO:0000256" key="13">
    <source>
        <dbReference type="SAM" id="MobiDB-lite"/>
    </source>
</evidence>
<dbReference type="PROSITE" id="PS50878">
    <property type="entry name" value="RT_POL"/>
    <property type="match status" value="1"/>
</dbReference>
<dbReference type="FunFam" id="3.30.70.270:FF:000164">
    <property type="match status" value="1"/>
</dbReference>
<dbReference type="PANTHER" id="PTHR37984">
    <property type="entry name" value="PROTEIN CBG26694"/>
    <property type="match status" value="1"/>
</dbReference>
<evidence type="ECO:0000256" key="3">
    <source>
        <dbReference type="ARBA" id="ARBA00022679"/>
    </source>
</evidence>
<dbReference type="GO" id="GO:0003723">
    <property type="term" value="F:RNA binding"/>
    <property type="evidence" value="ECO:0007669"/>
    <property type="project" value="UniProtKB-KW"/>
</dbReference>
<dbReference type="Gene3D" id="2.40.70.10">
    <property type="entry name" value="Acid Proteases"/>
    <property type="match status" value="1"/>
</dbReference>
<dbReference type="InterPro" id="IPR001969">
    <property type="entry name" value="Aspartic_peptidase_AS"/>
</dbReference>
<proteinExistence type="predicted"/>
<keyword evidence="10" id="KW-0229">DNA integration</keyword>
<keyword evidence="3" id="KW-0808">Transferase</keyword>
<dbReference type="InterPro" id="IPR041577">
    <property type="entry name" value="RT_RNaseH_2"/>
</dbReference>
<dbReference type="FunFam" id="3.10.20.370:FF:000001">
    <property type="entry name" value="Retrovirus-related Pol polyprotein from transposon 17.6-like protein"/>
    <property type="match status" value="1"/>
</dbReference>
<keyword evidence="9" id="KW-0694">RNA-binding</keyword>
<sequence length="1046" mass="117740">TMQLAGKLPGQSLEAASDAGPTASRLFFITDKISGIRLLVDTGAEMSILPPTPAQKRHPLPGRHLVAANGSNIPTYGMRSVTLDLGLRRVFRWIFTIADVTYPLLGSDFLSHFDLDVSVHHRCLIDNKTRLVVNGVATNQVSLGIRNILPASGFADILGAFPEITKTSNMAKPPPHGVTHHIITSGPPSFARPRRLSGERLRIARQEFEHMLELGIIRPSNSAWATPLHMVPKKDPGDWRPCGDYRALNSQTQPDRYPLPHIHDFTEHLAGTSIYSKIDLVKAYHHIPIQPEDIPKTAITTPFGLFEYIRMPFGLRNSAQTFQRFIHEVLSGLPFVIAYVDDLLVASKSHEEHSTHLRLLFERLRDYGLTINVTKCVFGVTSLDFLGHRITTTGIEPLHSKVQVIRDYPQPQSLRKLREFLGLINFHRRFIPHCAQTIKPLTDLLRGPKKSSTPIPWTPDAEVAFTTVKNALAEATLLVHPMPNAPTRVMVDASDVAVGAVLQQYGENQWLPLGFFSQKLNPAETRYSTFGRELFAIYATIRHFRYFLEGRPFHVLTDHKPLIYAFVGNHHSYSTREVRHLAYISEFTTDLRHVAGAQNRPADALSRIDAISSSPVVNFPELALAQQEDTELQDLRVSSTSLQLQPVRLPLATCEIICDVSTSIPRPYIPEKFRQAIFHTIHDLNHPGIRATQRLVTSRYVWPRMNSDIRLWTKTCNKCQRSKVFRHTKTPMHAFRPPDARFDHVHIDIVGPLPSSNGFRYILTCVDRFTRWPEAVPLTDITAETVAHAFISIWIARFGCPSTITTDRGRQFQCAFFTALTKILGVRHVHTTAYHPAANGMVERLHRQLKAALMTKEDRTHWVNHLPFVLLGIRATFKADIDCTSAELVYGTTLRLPGEFLTCIPSELTDIPSYLQDMKTFFNSLRPVSPRHSNSRHIFISDDLNTCKHVFVRRDTVRPPLTPPYDGPFEVLSRTDKTCTIDINGRHDVVTLDRVKPAYLASTVTAPVIVPVPPPSPPNTTTTSREPPTPNKIVTWSSTKLSAPRN</sequence>
<dbReference type="GO" id="GO:0042575">
    <property type="term" value="C:DNA polymerase complex"/>
    <property type="evidence" value="ECO:0007669"/>
    <property type="project" value="UniProtKB-ARBA"/>
</dbReference>
<evidence type="ECO:0000259" key="14">
    <source>
        <dbReference type="PROSITE" id="PS50175"/>
    </source>
</evidence>
<dbReference type="InterPro" id="IPR036397">
    <property type="entry name" value="RNaseH_sf"/>
</dbReference>
<dbReference type="InterPro" id="IPR021109">
    <property type="entry name" value="Peptidase_aspartic_dom_sf"/>
</dbReference>
<protein>
    <recommendedName>
        <fullName evidence="1">RNA-directed DNA polymerase</fullName>
        <ecNumber evidence="1">2.7.7.49</ecNumber>
    </recommendedName>
</protein>
<evidence type="ECO:0000256" key="5">
    <source>
        <dbReference type="ARBA" id="ARBA00022722"/>
    </source>
</evidence>
<dbReference type="GO" id="GO:0003964">
    <property type="term" value="F:RNA-directed DNA polymerase activity"/>
    <property type="evidence" value="ECO:0007669"/>
    <property type="project" value="UniProtKB-KW"/>
</dbReference>
<dbReference type="Pfam" id="PF17921">
    <property type="entry name" value="Integrase_H2C2"/>
    <property type="match status" value="1"/>
</dbReference>
<dbReference type="InterPro" id="IPR043128">
    <property type="entry name" value="Rev_trsase/Diguanyl_cyclase"/>
</dbReference>
<dbReference type="CDD" id="cd09274">
    <property type="entry name" value="RNase_HI_RT_Ty3"/>
    <property type="match status" value="1"/>
</dbReference>
<reference evidence="17" key="1">
    <citation type="journal article" date="2018" name="PLoS Negl. Trop. Dis.">
        <title>Sialome diversity of ticks revealed by RNAseq of single tick salivary glands.</title>
        <authorList>
            <person name="Perner J."/>
            <person name="Kropackova S."/>
            <person name="Kopacek P."/>
            <person name="Ribeiro J.M."/>
        </authorList>
    </citation>
    <scope>NUCLEOTIDE SEQUENCE</scope>
    <source>
        <strain evidence="17">Siblings of single egg batch collected in Ceske Budejovice</strain>
        <tissue evidence="17">Salivary glands</tissue>
    </source>
</reference>
<dbReference type="Gene3D" id="3.30.420.10">
    <property type="entry name" value="Ribonuclease H-like superfamily/Ribonuclease H"/>
    <property type="match status" value="1"/>
</dbReference>
<evidence type="ECO:0000256" key="12">
    <source>
        <dbReference type="ARBA" id="ARBA00023268"/>
    </source>
</evidence>
<dbReference type="Gene3D" id="3.10.10.10">
    <property type="entry name" value="HIV Type 1 Reverse Transcriptase, subunit A, domain 1"/>
    <property type="match status" value="1"/>
</dbReference>
<name>A0A147BWJ6_IXORI</name>
<evidence type="ECO:0000256" key="7">
    <source>
        <dbReference type="ARBA" id="ARBA00022801"/>
    </source>
</evidence>
<evidence type="ECO:0000256" key="10">
    <source>
        <dbReference type="ARBA" id="ARBA00022908"/>
    </source>
</evidence>
<dbReference type="PROSITE" id="PS00141">
    <property type="entry name" value="ASP_PROTEASE"/>
    <property type="match status" value="1"/>
</dbReference>
<organism evidence="17">
    <name type="scientific">Ixodes ricinus</name>
    <name type="common">Common tick</name>
    <name type="synonym">Acarus ricinus</name>
    <dbReference type="NCBI Taxonomy" id="34613"/>
    <lineage>
        <taxon>Eukaryota</taxon>
        <taxon>Metazoa</taxon>
        <taxon>Ecdysozoa</taxon>
        <taxon>Arthropoda</taxon>
        <taxon>Chelicerata</taxon>
        <taxon>Arachnida</taxon>
        <taxon>Acari</taxon>
        <taxon>Parasitiformes</taxon>
        <taxon>Ixodida</taxon>
        <taxon>Ixodoidea</taxon>
        <taxon>Ixodidae</taxon>
        <taxon>Ixodinae</taxon>
        <taxon>Ixodes</taxon>
    </lineage>
</organism>
<dbReference type="GO" id="GO:0015074">
    <property type="term" value="P:DNA integration"/>
    <property type="evidence" value="ECO:0007669"/>
    <property type="project" value="UniProtKB-KW"/>
</dbReference>